<gene>
    <name evidence="8" type="ordered locus">TOPB45_0704</name>
</gene>
<dbReference type="Gene3D" id="3.20.70.20">
    <property type="match status" value="3"/>
</dbReference>
<evidence type="ECO:0000259" key="7">
    <source>
        <dbReference type="PROSITE" id="PS51161"/>
    </source>
</evidence>
<dbReference type="GO" id="GO:0004748">
    <property type="term" value="F:ribonucleoside-diphosphate reductase activity, thioredoxin disulfide as acceptor"/>
    <property type="evidence" value="ECO:0007669"/>
    <property type="project" value="TreeGrafter"/>
</dbReference>
<dbReference type="PANTHER" id="PTHR21075:SF0">
    <property type="entry name" value="ANAEROBIC RIBONUCLEOSIDE-TRIPHOSPHATE REDUCTASE"/>
    <property type="match status" value="1"/>
</dbReference>
<dbReference type="PROSITE" id="PS51161">
    <property type="entry name" value="ATP_CONE"/>
    <property type="match status" value="1"/>
</dbReference>
<keyword evidence="4" id="KW-0651">Protein splicing</keyword>
<dbReference type="InterPro" id="IPR027434">
    <property type="entry name" value="Homing_endonucl"/>
</dbReference>
<dbReference type="InterPro" id="IPR036844">
    <property type="entry name" value="Hint_dom_sf"/>
</dbReference>
<dbReference type="SMART" id="SM00306">
    <property type="entry name" value="HintN"/>
    <property type="match status" value="2"/>
</dbReference>
<feature type="domain" description="DOD-type homing endonuclease" evidence="6">
    <location>
        <begin position="671"/>
        <end position="811"/>
    </location>
</feature>
<dbReference type="EMBL" id="CP002829">
    <property type="protein sequence ID" value="AEH22806.1"/>
    <property type="molecule type" value="Genomic_DNA"/>
</dbReference>
<dbReference type="InterPro" id="IPR003587">
    <property type="entry name" value="Hint_dom_N"/>
</dbReference>
<dbReference type="GO" id="GO:0008998">
    <property type="term" value="F:ribonucleoside-triphosphate reductase (thioredoxin) activity"/>
    <property type="evidence" value="ECO:0007669"/>
    <property type="project" value="InterPro"/>
</dbReference>
<dbReference type="PANTHER" id="PTHR21075">
    <property type="entry name" value="ANAEROBIC RIBONUCLEOSIDE-TRIPHOSPHATE REDUCTASE"/>
    <property type="match status" value="1"/>
</dbReference>
<dbReference type="CDD" id="cd00081">
    <property type="entry name" value="Hint"/>
    <property type="match status" value="2"/>
</dbReference>
<dbReference type="PROSITE" id="PS50819">
    <property type="entry name" value="INTEIN_ENDONUCLEASE"/>
    <property type="match status" value="1"/>
</dbReference>
<dbReference type="SUPFAM" id="SSF51294">
    <property type="entry name" value="Hedgehog/intein (Hint) domain"/>
    <property type="match status" value="2"/>
</dbReference>
<dbReference type="AlphaFoldDB" id="F8C518"/>
<dbReference type="eggNOG" id="COG1328">
    <property type="taxonomic scope" value="Bacteria"/>
</dbReference>
<sequence length="1201" mass="139612">MEPLVRKRSGKVVPFSRFRIINAIYKAMKATNIGTKADAERVADAVALYLYRQYFKKGDIPHVETIQDVVEKTLMEMGFHEVAKAYILYREKRRQAREIGKALVDGTNLIEEYLGEEDWRVKENSNMGFSLQGLNFHVSSSIIARYWLEKLYPEEVARAHKEGDFHIHDLGILGAYCCGWDLYDLLLKGFGGVSGKVESKPPKHFRAALGQIVNFMYTLQGECYSEDTQVLTENGWKYFYEVKPGEKVFTLNPETNEIELQEPYRFYEYDFDGELYHFKGDEVDLLVTPGHRMLVKEKGENSFKFVSAQNFDYRNHFLPIWKDKFTKVSSNPGIKKIKYSGKVFCLEVPNHTLYVRRNGKALWCGNCAGAQAFSNFDTLLAPFVRYDKLSYEDVKQCMQEFLFNMNVPTRTGFQVPFTNLTFDLKPSKLFANTNVILGGKPKDEVYEEFHKEMSMINRAFCELMMEGDAKGRIFTFPIPTYNITKDFDWDNPEYEPLWEMTRKYGIPYFANFVNSDMDPEDARSMCLEANEEILIRNSKKIKRLSIKEVAENYKNGEFDEEGWAECKKEGNLEVLSLNPQTLKLEWVPVKRFLKIKDDKAVEVITEDGKFSLFSFKHPVPVYTPEGIKMKFAKDLQKGDYLLTLKRADESIFSKEYQKIEDLVLDEDLAKILGYFVVDGNYLFESRKGSTHFGEPRGMQFTFKTGDQKNLEEIKCLIRKVFNLPTYKKQDPRYNTYYLYVYNAEIARKLYRAGFRKYGRLPQILFNSPKSVIESFLEFYFRGDGYERRKEIHLNDLELSRDLVLLFSLIGKPVTYKVEEKSQGIYLQHSKAEVKEKYNAHTEESLKIKNSDIYLVRVEEIKIRKYEELKEFYDIELERNHLFVHSLGQISFNCCRLRLDQRELRKRGGGLFGAAPLTGSIGVVTINLPRIGYLSTCEEEFFERLESLMNLAKISLEIKRKVIEDFTEKGLYPYSKFYLESVKQARGQYWANHFSTIGVVGMNEMCLNFLGKPIYDESAKQFAIKVLKFMRDKLADFQQETGNLYNLEATPAEGASFRLAKIDKKKFPRIKTAGTDSAPYYTNSCHLPVNYTDDIFEILTHQDDLQILFTGGTVVHLFVGEEIADRKIVKDLVRTIVENFRLPYFSITPTFSVCPIHGYLPGKHEFCPYPHKDEEIEKFGIEIEVPLSLLTKLPEKAYKKIS</sequence>
<protein>
    <submittedName>
        <fullName evidence="8">Anaerobic ribonucleoside-triphosphate reductase</fullName>
    </submittedName>
</protein>
<dbReference type="InterPro" id="IPR004042">
    <property type="entry name" value="Intein_endonuc_central"/>
</dbReference>
<dbReference type="HOGENOM" id="CLU_002707_0_1_0"/>
<dbReference type="GO" id="GO:0004519">
    <property type="term" value="F:endonuclease activity"/>
    <property type="evidence" value="ECO:0007669"/>
    <property type="project" value="InterPro"/>
</dbReference>
<evidence type="ECO:0000313" key="8">
    <source>
        <dbReference type="EMBL" id="AEH22806.1"/>
    </source>
</evidence>
<organism evidence="8 9">
    <name type="scientific">Thermodesulfobacterium geofontis (strain OPF15)</name>
    <dbReference type="NCBI Taxonomy" id="795359"/>
    <lineage>
        <taxon>Bacteria</taxon>
        <taxon>Pseudomonadati</taxon>
        <taxon>Thermodesulfobacteriota</taxon>
        <taxon>Thermodesulfobacteria</taxon>
        <taxon>Thermodesulfobacteriales</taxon>
        <taxon>Thermodesulfobacteriaceae</taxon>
        <taxon>Thermodesulfobacterium</taxon>
    </lineage>
</organism>
<evidence type="ECO:0000256" key="1">
    <source>
        <dbReference type="ARBA" id="ARBA00022741"/>
    </source>
</evidence>
<keyword evidence="1 5" id="KW-0547">Nucleotide-binding</keyword>
<dbReference type="GO" id="GO:0016539">
    <property type="term" value="P:intein-mediated protein splicing"/>
    <property type="evidence" value="ECO:0007669"/>
    <property type="project" value="InterPro"/>
</dbReference>
<evidence type="ECO:0000256" key="2">
    <source>
        <dbReference type="ARBA" id="ARBA00022813"/>
    </source>
</evidence>
<dbReference type="InterPro" id="IPR012833">
    <property type="entry name" value="NrdD"/>
</dbReference>
<feature type="domain" description="ATP-cone" evidence="7">
    <location>
        <begin position="3"/>
        <end position="97"/>
    </location>
</feature>
<dbReference type="InterPro" id="IPR006141">
    <property type="entry name" value="Intein_N"/>
</dbReference>
<evidence type="ECO:0000256" key="5">
    <source>
        <dbReference type="PROSITE-ProRule" id="PRU00492"/>
    </source>
</evidence>
<dbReference type="STRING" id="795359.TOPB45_0704"/>
<dbReference type="Pfam" id="PF03477">
    <property type="entry name" value="ATP-cone"/>
    <property type="match status" value="1"/>
</dbReference>
<evidence type="ECO:0000259" key="6">
    <source>
        <dbReference type="PROSITE" id="PS50819"/>
    </source>
</evidence>
<dbReference type="RefSeq" id="WP_013909506.1">
    <property type="nucleotide sequence ID" value="NC_015682.1"/>
</dbReference>
<evidence type="ECO:0000313" key="9">
    <source>
        <dbReference type="Proteomes" id="UP000006583"/>
    </source>
</evidence>
<dbReference type="Pfam" id="PF13597">
    <property type="entry name" value="NRDD"/>
    <property type="match status" value="3"/>
</dbReference>
<dbReference type="GO" id="GO:0005524">
    <property type="term" value="F:ATP binding"/>
    <property type="evidence" value="ECO:0007669"/>
    <property type="project" value="UniProtKB-UniRule"/>
</dbReference>
<accession>F8C518</accession>
<dbReference type="GO" id="GO:0031250">
    <property type="term" value="C:anaerobic ribonucleoside-triphosphate reductase complex"/>
    <property type="evidence" value="ECO:0007669"/>
    <property type="project" value="TreeGrafter"/>
</dbReference>
<dbReference type="InterPro" id="IPR005144">
    <property type="entry name" value="ATP-cone_dom"/>
</dbReference>
<dbReference type="PROSITE" id="PS50817">
    <property type="entry name" value="INTEIN_N_TER"/>
    <property type="match status" value="2"/>
</dbReference>
<keyword evidence="9" id="KW-1185">Reference proteome</keyword>
<dbReference type="Proteomes" id="UP000006583">
    <property type="component" value="Chromosome"/>
</dbReference>
<dbReference type="SUPFAM" id="SSF51998">
    <property type="entry name" value="PFL-like glycyl radical enzymes"/>
    <property type="match status" value="3"/>
</dbReference>
<proteinExistence type="predicted"/>
<dbReference type="KEGG" id="top:TOPB45_0704"/>
<dbReference type="InterPro" id="IPR006142">
    <property type="entry name" value="INTEIN"/>
</dbReference>
<reference evidence="8 9" key="1">
    <citation type="journal article" date="2013" name="Genome Announc.">
        <title>Complete genome sequence of the hyperthermophilic sulfate-reducing bacterium Thermodesulfobacterium geofontis OPF15T.</title>
        <authorList>
            <person name="Elkins J.G."/>
            <person name="Hamilton-Brehm S.D."/>
            <person name="Lucas S."/>
            <person name="Han J."/>
            <person name="Lapidus A."/>
            <person name="Cheng J.F."/>
            <person name="Goodwin L.A."/>
            <person name="Pitluck S."/>
            <person name="Peters L."/>
            <person name="Mikhailova N."/>
            <person name="Davenport K.W."/>
            <person name="Detter J.C."/>
            <person name="Han C.S."/>
            <person name="Tapia R."/>
            <person name="Land M.L."/>
            <person name="Hauser L."/>
            <person name="Kyrpides N.C."/>
            <person name="Ivanova N.N."/>
            <person name="Pagani I."/>
            <person name="Bruce D."/>
            <person name="Woyke T."/>
            <person name="Cottingham R.W."/>
        </authorList>
    </citation>
    <scope>NUCLEOTIDE SEQUENCE [LARGE SCALE GENOMIC DNA]</scope>
    <source>
        <strain evidence="8 9">OPF15</strain>
    </source>
</reference>
<dbReference type="PATRIC" id="fig|795359.3.peg.713"/>
<dbReference type="GO" id="GO:0006260">
    <property type="term" value="P:DNA replication"/>
    <property type="evidence" value="ECO:0007669"/>
    <property type="project" value="InterPro"/>
</dbReference>
<dbReference type="SUPFAM" id="SSF55608">
    <property type="entry name" value="Homing endonucleases"/>
    <property type="match status" value="1"/>
</dbReference>
<name>F8C518_THEGP</name>
<keyword evidence="3 5" id="KW-0067">ATP-binding</keyword>
<dbReference type="eggNOG" id="COG1372">
    <property type="taxonomic scope" value="Bacteria"/>
</dbReference>
<dbReference type="PRINTS" id="PR00379">
    <property type="entry name" value="INTEIN"/>
</dbReference>
<evidence type="ECO:0000256" key="4">
    <source>
        <dbReference type="ARBA" id="ARBA00023000"/>
    </source>
</evidence>
<dbReference type="GO" id="GO:0009265">
    <property type="term" value="P:2'-deoxyribonucleotide biosynthetic process"/>
    <property type="evidence" value="ECO:0007669"/>
    <property type="project" value="TreeGrafter"/>
</dbReference>
<dbReference type="Gene3D" id="2.170.16.10">
    <property type="entry name" value="Hedgehog/Intein (Hint) domain"/>
    <property type="match status" value="1"/>
</dbReference>
<evidence type="ECO:0000256" key="3">
    <source>
        <dbReference type="ARBA" id="ARBA00022840"/>
    </source>
</evidence>
<dbReference type="MEROPS" id="N11.001"/>
<keyword evidence="2" id="KW-0068">Autocatalytic cleavage</keyword>